<reference evidence="2" key="1">
    <citation type="journal article" date="2020" name="J Insects Food Feed">
        <title>The yellow mealworm (Tenebrio molitor) genome: a resource for the emerging insects as food and feed industry.</title>
        <authorList>
            <person name="Eriksson T."/>
            <person name="Andere A."/>
            <person name="Kelstrup H."/>
            <person name="Emery V."/>
            <person name="Picard C."/>
        </authorList>
    </citation>
    <scope>NUCLEOTIDE SEQUENCE</scope>
    <source>
        <strain evidence="2">Stoneville</strain>
        <tissue evidence="2">Whole head</tissue>
    </source>
</reference>
<feature type="compositionally biased region" description="Basic and acidic residues" evidence="1">
    <location>
        <begin position="766"/>
        <end position="779"/>
    </location>
</feature>
<comment type="caution">
    <text evidence="2">The sequence shown here is derived from an EMBL/GenBank/DDBJ whole genome shotgun (WGS) entry which is preliminary data.</text>
</comment>
<accession>A0A8J6HHU0</accession>
<evidence type="ECO:0000313" key="3">
    <source>
        <dbReference type="Proteomes" id="UP000719412"/>
    </source>
</evidence>
<feature type="compositionally biased region" description="Basic and acidic residues" evidence="1">
    <location>
        <begin position="565"/>
        <end position="610"/>
    </location>
</feature>
<gene>
    <name evidence="2" type="ORF">GEV33_007871</name>
</gene>
<keyword evidence="3" id="KW-1185">Reference proteome</keyword>
<evidence type="ECO:0000313" key="2">
    <source>
        <dbReference type="EMBL" id="KAH0814920.1"/>
    </source>
</evidence>
<feature type="compositionally biased region" description="Basic and acidic residues" evidence="1">
    <location>
        <begin position="624"/>
        <end position="642"/>
    </location>
</feature>
<feature type="region of interest" description="Disordered" evidence="1">
    <location>
        <begin position="398"/>
        <end position="451"/>
    </location>
</feature>
<proteinExistence type="predicted"/>
<feature type="region of interest" description="Disordered" evidence="1">
    <location>
        <begin position="540"/>
        <end position="779"/>
    </location>
</feature>
<sequence>MPTSKAYTTKDDYGRNGFLSEGPNCSCSLDGWVIEPVRRTSGRVYDYVVKNYFANPTIIAGLFRRCHQIRRNASPKHGLIKPVERAEACDELILVIWRDPGFSPPCRNFRFDKAAKNTPVIVVDRAMTNPFLHTFVRNGHNGALIYGRHNENIALNNRLYLKQDPRAIPGCNPINRLNPHTGPSPPKLVPIRPIQPIQHRNGLVHENLSESVPPAISCKWRRISGIRNEIRLDSGGMVEFLELIESGKAAVKLMKFLGAPGTRCEAALGGGFQEVTAFSGSQTGGTLITVIIGMASLLSPEVINKVVACSFVGRVMIHRFYSLINNYPSPAIRQGLLAIVFGRRAGGGSFDETILQPIRLDLALGGDSNPVEDGPRRTRGVVVAGNYHTYQPVQQMRDGGCTADLRSDARDPPDIPDASSKRCVCRRPNRSFSPPSISPGTPPTTRGTELPQEQFTDKPLEGEIPKEHITQVPVLGGEATESPFEHVTKDQVHEGTELPKEHITATPEIGGEGTKPPQEYMTEAPVTKLPEEYITEGAVEEGKVTELPQAHVTVGEAEEGQTTELPKEHVPEEGQTTEHPREPQVTEGQISEKPEYITETKLDETTKYAEEPTPVEGEIPDQYPVEHDHLPEVPEQETEKTVPHVPEGQTESGETATSIPGEAEKPQESTMKPSPALEGQTEESITKESTERMPSGEGEGTTVKYVPEQEEGKSTELPHVTEGSGEEISTKMPEDLQQVTEKQPTGEEKETEIPEQVTPAIPQVPSEEHSEKPTAIKPDEAVTTNIIEHGEGTTYAYTERNILLLKKEKKKKGIVEYLAKVVV</sequence>
<evidence type="ECO:0000256" key="1">
    <source>
        <dbReference type="SAM" id="MobiDB-lite"/>
    </source>
</evidence>
<protein>
    <submittedName>
        <fullName evidence="2">Uncharacterized protein</fullName>
    </submittedName>
</protein>
<dbReference type="Proteomes" id="UP000719412">
    <property type="component" value="Unassembled WGS sequence"/>
</dbReference>
<name>A0A8J6HHU0_TENMO</name>
<dbReference type="AlphaFoldDB" id="A0A8J6HHU0"/>
<reference evidence="2" key="2">
    <citation type="submission" date="2021-08" db="EMBL/GenBank/DDBJ databases">
        <authorList>
            <person name="Eriksson T."/>
        </authorList>
    </citation>
    <scope>NUCLEOTIDE SEQUENCE</scope>
    <source>
        <strain evidence="2">Stoneville</strain>
        <tissue evidence="2">Whole head</tissue>
    </source>
</reference>
<feature type="compositionally biased region" description="Polar residues" evidence="1">
    <location>
        <begin position="649"/>
        <end position="658"/>
    </location>
</feature>
<organism evidence="2 3">
    <name type="scientific">Tenebrio molitor</name>
    <name type="common">Yellow mealworm beetle</name>
    <dbReference type="NCBI Taxonomy" id="7067"/>
    <lineage>
        <taxon>Eukaryota</taxon>
        <taxon>Metazoa</taxon>
        <taxon>Ecdysozoa</taxon>
        <taxon>Arthropoda</taxon>
        <taxon>Hexapoda</taxon>
        <taxon>Insecta</taxon>
        <taxon>Pterygota</taxon>
        <taxon>Neoptera</taxon>
        <taxon>Endopterygota</taxon>
        <taxon>Coleoptera</taxon>
        <taxon>Polyphaga</taxon>
        <taxon>Cucujiformia</taxon>
        <taxon>Tenebrionidae</taxon>
        <taxon>Tenebrio</taxon>
    </lineage>
</organism>
<dbReference type="EMBL" id="JABDTM020023784">
    <property type="protein sequence ID" value="KAH0814920.1"/>
    <property type="molecule type" value="Genomic_DNA"/>
</dbReference>